<comment type="similarity">
    <text evidence="1">Belongs to the sigma-70 factor family. ECF subfamily.</text>
</comment>
<evidence type="ECO:0000313" key="8">
    <source>
        <dbReference type="Proteomes" id="UP001596415"/>
    </source>
</evidence>
<evidence type="ECO:0000256" key="1">
    <source>
        <dbReference type="ARBA" id="ARBA00010641"/>
    </source>
</evidence>
<dbReference type="RefSeq" id="WP_380217903.1">
    <property type="nucleotide sequence ID" value="NZ_JBHTBN010000005.1"/>
</dbReference>
<comment type="caution">
    <text evidence="7">The sequence shown here is derived from an EMBL/GenBank/DDBJ whole genome shotgun (WGS) entry which is preliminary data.</text>
</comment>
<keyword evidence="5" id="KW-0804">Transcription</keyword>
<dbReference type="PANTHER" id="PTHR43133">
    <property type="entry name" value="RNA POLYMERASE ECF-TYPE SIGMA FACTO"/>
    <property type="match status" value="1"/>
</dbReference>
<accession>A0ABW2MSW7</accession>
<feature type="domain" description="RNA polymerase sigma-70 region 2" evidence="6">
    <location>
        <begin position="28"/>
        <end position="96"/>
    </location>
</feature>
<keyword evidence="4" id="KW-0238">DNA-binding</keyword>
<keyword evidence="2" id="KW-0805">Transcription regulation</keyword>
<dbReference type="InterPro" id="IPR013325">
    <property type="entry name" value="RNA_pol_sigma_r2"/>
</dbReference>
<dbReference type="EMBL" id="JBHTBN010000005">
    <property type="protein sequence ID" value="MFC7358019.1"/>
    <property type="molecule type" value="Genomic_DNA"/>
</dbReference>
<dbReference type="SUPFAM" id="SSF88946">
    <property type="entry name" value="Sigma2 domain of RNA polymerase sigma factors"/>
    <property type="match status" value="1"/>
</dbReference>
<dbReference type="Proteomes" id="UP001596415">
    <property type="component" value="Unassembled WGS sequence"/>
</dbReference>
<sequence>MGKVLQIREQHALVKSIKANDQMVLKTLYQQNYKKVEVYVLQNSGSVAQAKDVYQEAFLAMYQNVKAEKFTPENETALQGYLYQISKNKWRDILRSSVFKKTSSLENNFYETEDQSEEYKNEIELEEQDKLKKTMDAFSKLGAECKELLLQFYFQKKSLREISSNANYAEASARNKKYRCIQKLKELAQTPK</sequence>
<gene>
    <name evidence="7" type="ORF">ACFQO1_09990</name>
</gene>
<dbReference type="InterPro" id="IPR014284">
    <property type="entry name" value="RNA_pol_sigma-70_dom"/>
</dbReference>
<dbReference type="InterPro" id="IPR036388">
    <property type="entry name" value="WH-like_DNA-bd_sf"/>
</dbReference>
<dbReference type="SUPFAM" id="SSF88659">
    <property type="entry name" value="Sigma3 and sigma4 domains of RNA polymerase sigma factors"/>
    <property type="match status" value="1"/>
</dbReference>
<evidence type="ECO:0000256" key="4">
    <source>
        <dbReference type="ARBA" id="ARBA00023125"/>
    </source>
</evidence>
<dbReference type="Pfam" id="PF04542">
    <property type="entry name" value="Sigma70_r2"/>
    <property type="match status" value="1"/>
</dbReference>
<organism evidence="7 8">
    <name type="scientific">Jejudonia soesokkakensis</name>
    <dbReference type="NCBI Taxonomy" id="1323432"/>
    <lineage>
        <taxon>Bacteria</taxon>
        <taxon>Pseudomonadati</taxon>
        <taxon>Bacteroidota</taxon>
        <taxon>Flavobacteriia</taxon>
        <taxon>Flavobacteriales</taxon>
        <taxon>Flavobacteriaceae</taxon>
        <taxon>Jejudonia</taxon>
    </lineage>
</organism>
<dbReference type="Gene3D" id="1.10.1740.10">
    <property type="match status" value="1"/>
</dbReference>
<dbReference type="PANTHER" id="PTHR43133:SF8">
    <property type="entry name" value="RNA POLYMERASE SIGMA FACTOR HI_1459-RELATED"/>
    <property type="match status" value="1"/>
</dbReference>
<keyword evidence="8" id="KW-1185">Reference proteome</keyword>
<evidence type="ECO:0000256" key="5">
    <source>
        <dbReference type="ARBA" id="ARBA00023163"/>
    </source>
</evidence>
<protein>
    <submittedName>
        <fullName evidence="7">RNA polymerase sigma factor</fullName>
    </submittedName>
</protein>
<dbReference type="NCBIfam" id="TIGR02937">
    <property type="entry name" value="sigma70-ECF"/>
    <property type="match status" value="1"/>
</dbReference>
<dbReference type="InterPro" id="IPR007627">
    <property type="entry name" value="RNA_pol_sigma70_r2"/>
</dbReference>
<proteinExistence type="inferred from homology"/>
<dbReference type="Gene3D" id="1.10.10.10">
    <property type="entry name" value="Winged helix-like DNA-binding domain superfamily/Winged helix DNA-binding domain"/>
    <property type="match status" value="1"/>
</dbReference>
<evidence type="ECO:0000256" key="3">
    <source>
        <dbReference type="ARBA" id="ARBA00023082"/>
    </source>
</evidence>
<keyword evidence="3" id="KW-0731">Sigma factor</keyword>
<dbReference type="InterPro" id="IPR039425">
    <property type="entry name" value="RNA_pol_sigma-70-like"/>
</dbReference>
<dbReference type="InterPro" id="IPR013324">
    <property type="entry name" value="RNA_pol_sigma_r3/r4-like"/>
</dbReference>
<evidence type="ECO:0000256" key="2">
    <source>
        <dbReference type="ARBA" id="ARBA00023015"/>
    </source>
</evidence>
<evidence type="ECO:0000259" key="6">
    <source>
        <dbReference type="Pfam" id="PF04542"/>
    </source>
</evidence>
<name>A0ABW2MSW7_9FLAO</name>
<evidence type="ECO:0000313" key="7">
    <source>
        <dbReference type="EMBL" id="MFC7358019.1"/>
    </source>
</evidence>
<reference evidence="8" key="1">
    <citation type="journal article" date="2019" name="Int. J. Syst. Evol. Microbiol.">
        <title>The Global Catalogue of Microorganisms (GCM) 10K type strain sequencing project: providing services to taxonomists for standard genome sequencing and annotation.</title>
        <authorList>
            <consortium name="The Broad Institute Genomics Platform"/>
            <consortium name="The Broad Institute Genome Sequencing Center for Infectious Disease"/>
            <person name="Wu L."/>
            <person name="Ma J."/>
        </authorList>
    </citation>
    <scope>NUCLEOTIDE SEQUENCE [LARGE SCALE GENOMIC DNA]</scope>
    <source>
        <strain evidence="8">CGMCC 1.16306</strain>
    </source>
</reference>